<gene>
    <name evidence="7" type="ORF">AFK71_08205</name>
</gene>
<dbReference type="PANTHER" id="PTHR12992:SF11">
    <property type="entry name" value="MITOCHONDRIAL COENZYME A DIPHOSPHATASE NUDT8"/>
    <property type="match status" value="1"/>
</dbReference>
<dbReference type="AlphaFoldDB" id="A0A0L0QST3"/>
<reference evidence="8" key="1">
    <citation type="submission" date="2015-07" db="EMBL/GenBank/DDBJ databases">
        <title>Fjat-10053 dsm26.</title>
        <authorList>
            <person name="Liu B."/>
            <person name="Wang J."/>
            <person name="Zhu Y."/>
            <person name="Liu G."/>
            <person name="Chen Q."/>
            <person name="Chen Z."/>
            <person name="Lan J."/>
            <person name="Che J."/>
            <person name="Ge C."/>
            <person name="Shi H."/>
            <person name="Pan Z."/>
            <person name="Liu X."/>
        </authorList>
    </citation>
    <scope>NUCLEOTIDE SEQUENCE [LARGE SCALE GENOMIC DNA]</scope>
    <source>
        <strain evidence="8">DSM 26</strain>
    </source>
</reference>
<name>A0A0L0QST3_VIRPA</name>
<dbReference type="GO" id="GO:0046872">
    <property type="term" value="F:metal ion binding"/>
    <property type="evidence" value="ECO:0007669"/>
    <property type="project" value="UniProtKB-KW"/>
</dbReference>
<evidence type="ECO:0000256" key="3">
    <source>
        <dbReference type="ARBA" id="ARBA00022723"/>
    </source>
</evidence>
<dbReference type="InterPro" id="IPR045121">
    <property type="entry name" value="CoAse"/>
</dbReference>
<dbReference type="CDD" id="cd03426">
    <property type="entry name" value="NUDIX_CoAse_Nudt7"/>
    <property type="match status" value="1"/>
</dbReference>
<comment type="caution">
    <text evidence="7">The sequence shown here is derived from an EMBL/GenBank/DDBJ whole genome shotgun (WGS) entry which is preliminary data.</text>
</comment>
<evidence type="ECO:0000256" key="5">
    <source>
        <dbReference type="ARBA" id="ARBA00022842"/>
    </source>
</evidence>
<evidence type="ECO:0000256" key="1">
    <source>
        <dbReference type="ARBA" id="ARBA00001936"/>
    </source>
</evidence>
<evidence type="ECO:0000313" key="7">
    <source>
        <dbReference type="EMBL" id="KNE21614.1"/>
    </source>
</evidence>
<accession>A0A0L0QST3</accession>
<dbReference type="PANTHER" id="PTHR12992">
    <property type="entry name" value="NUDIX HYDROLASE"/>
    <property type="match status" value="1"/>
</dbReference>
<dbReference type="PROSITE" id="PS51462">
    <property type="entry name" value="NUDIX"/>
    <property type="match status" value="1"/>
</dbReference>
<sequence length="209" mass="24492">MKTSEIISRLQNRRPTILGRENFREFGILIPMIEIEDETHLLFEVRSKHMRSQPGDICFPGGRVDESDKSELHCALRETSEELGVNQENIRNIIPLDYIVSDFGRIIFPFTGTLHNPEKIVPNPAEVEEVFQVPLRFFLETKPKVYQVNFKVIPEQDFPYEDIQGGRAYDWNAREMSELFYYYQDKVIWGLTAKIIAHFVALLQEKKKN</sequence>
<dbReference type="EMBL" id="LGTO01000005">
    <property type="protein sequence ID" value="KNE21614.1"/>
    <property type="molecule type" value="Genomic_DNA"/>
</dbReference>
<dbReference type="Pfam" id="PF00293">
    <property type="entry name" value="NUDIX"/>
    <property type="match status" value="1"/>
</dbReference>
<proteinExistence type="predicted"/>
<protein>
    <submittedName>
        <fullName evidence="7">NUDIX hydrolase</fullName>
    </submittedName>
</protein>
<evidence type="ECO:0000256" key="2">
    <source>
        <dbReference type="ARBA" id="ARBA00001946"/>
    </source>
</evidence>
<organism evidence="7 8">
    <name type="scientific">Virgibacillus pantothenticus</name>
    <dbReference type="NCBI Taxonomy" id="1473"/>
    <lineage>
        <taxon>Bacteria</taxon>
        <taxon>Bacillati</taxon>
        <taxon>Bacillota</taxon>
        <taxon>Bacilli</taxon>
        <taxon>Bacillales</taxon>
        <taxon>Bacillaceae</taxon>
        <taxon>Virgibacillus</taxon>
    </lineage>
</organism>
<keyword evidence="5" id="KW-0460">Magnesium</keyword>
<evidence type="ECO:0000256" key="4">
    <source>
        <dbReference type="ARBA" id="ARBA00022801"/>
    </source>
</evidence>
<dbReference type="OrthoDB" id="9802805at2"/>
<dbReference type="SUPFAM" id="SSF55811">
    <property type="entry name" value="Nudix"/>
    <property type="match status" value="1"/>
</dbReference>
<dbReference type="InterPro" id="IPR000086">
    <property type="entry name" value="NUDIX_hydrolase_dom"/>
</dbReference>
<dbReference type="PATRIC" id="fig|1473.5.peg.4688"/>
<dbReference type="Proteomes" id="UP000036780">
    <property type="component" value="Unassembled WGS sequence"/>
</dbReference>
<dbReference type="RefSeq" id="WP_050351054.1">
    <property type="nucleotide sequence ID" value="NZ_BOSN01000004.1"/>
</dbReference>
<keyword evidence="8" id="KW-1185">Reference proteome</keyword>
<dbReference type="Gene3D" id="3.90.79.10">
    <property type="entry name" value="Nucleoside Triphosphate Pyrophosphohydrolase"/>
    <property type="match status" value="1"/>
</dbReference>
<dbReference type="InterPro" id="IPR015797">
    <property type="entry name" value="NUDIX_hydrolase-like_dom_sf"/>
</dbReference>
<keyword evidence="6" id="KW-0464">Manganese</keyword>
<evidence type="ECO:0000256" key="6">
    <source>
        <dbReference type="ARBA" id="ARBA00023211"/>
    </source>
</evidence>
<keyword evidence="4 7" id="KW-0378">Hydrolase</keyword>
<evidence type="ECO:0000313" key="8">
    <source>
        <dbReference type="Proteomes" id="UP000036780"/>
    </source>
</evidence>
<keyword evidence="3" id="KW-0479">Metal-binding</keyword>
<dbReference type="GO" id="GO:0010945">
    <property type="term" value="F:coenzyme A diphosphatase activity"/>
    <property type="evidence" value="ECO:0007669"/>
    <property type="project" value="InterPro"/>
</dbReference>
<dbReference type="GeneID" id="66872612"/>
<comment type="cofactor">
    <cofactor evidence="1">
        <name>Mn(2+)</name>
        <dbReference type="ChEBI" id="CHEBI:29035"/>
    </cofactor>
</comment>
<comment type="cofactor">
    <cofactor evidence="2">
        <name>Mg(2+)</name>
        <dbReference type="ChEBI" id="CHEBI:18420"/>
    </cofactor>
</comment>